<dbReference type="Pfam" id="PF07690">
    <property type="entry name" value="MFS_1"/>
    <property type="match status" value="1"/>
</dbReference>
<reference evidence="5" key="1">
    <citation type="submission" date="2021-10" db="EMBL/GenBank/DDBJ databases">
        <title>Tropical sea cucumber genome reveals ecological adaptation and Cuvierian tubules defense mechanism.</title>
        <authorList>
            <person name="Chen T."/>
        </authorList>
    </citation>
    <scope>NUCLEOTIDE SEQUENCE</scope>
    <source>
        <strain evidence="5">Nanhai2018</strain>
        <tissue evidence="5">Muscle</tissue>
    </source>
</reference>
<dbReference type="InterPro" id="IPR036259">
    <property type="entry name" value="MFS_trans_sf"/>
</dbReference>
<feature type="transmembrane region" description="Helical" evidence="3">
    <location>
        <begin position="58"/>
        <end position="77"/>
    </location>
</feature>
<feature type="transmembrane region" description="Helical" evidence="3">
    <location>
        <begin position="343"/>
        <end position="361"/>
    </location>
</feature>
<feature type="transmembrane region" description="Helical" evidence="3">
    <location>
        <begin position="148"/>
        <end position="167"/>
    </location>
</feature>
<feature type="region of interest" description="Disordered" evidence="2">
    <location>
        <begin position="557"/>
        <end position="579"/>
    </location>
</feature>
<dbReference type="EMBL" id="JAIZAY010000011">
    <property type="protein sequence ID" value="KAJ8032818.1"/>
    <property type="molecule type" value="Genomic_DNA"/>
</dbReference>
<feature type="transmembrane region" description="Helical" evidence="3">
    <location>
        <begin position="21"/>
        <end position="46"/>
    </location>
</feature>
<keyword evidence="3" id="KW-1133">Transmembrane helix</keyword>
<sequence>MVLCDFKRETWKTSFRKNWGWMVVFSSFWNFVSTFGLLYSYGLIFVALQAEFNSSASITSWVGSVAIGLHTLGSFVSNPLISKLSNKPVAFLGVFMCFSSTIISSFMPSILPLFLTFSILYGFGINFVLIASMNLILKYFPGANCSRATSVALVGTTSGMLIMSPLIQMMIDSYGWRNMLRIMGSAILLVGVPSCSTYSQPPPTEPTPQVVGFDEKGKPLISDPSSSRSQSENQNQNQSKTDEPEKATEAHPKEAETNANVSSSRKVSFADDEPVNRDETKELIRQHSTTILEEDDDDVWTSPEEANESESDLKLKEEKLPLYFKLKGTLIWKILMVMKLPELWFISIALLGCAMTMSFYYVSLVGNFMKILGFTSTQRSLTLSVVAVSEIIGKILLSLFGDHLPFGKIYLFVISCVLGVGIMLSLLFLVKDFASMIVLSIVTGCIVMTVFDALPYSICNQVFGKKRRVEAWTVILVANGIGLILGSLFGESVDKTGSYDDALYLSIGIYCVAFILYLLVPFYQKCFTERFIMAREKKRRITLADEWGVGGPHADLNRRESFSPSPLPSDTRVEKVSCV</sequence>
<dbReference type="InterPro" id="IPR011701">
    <property type="entry name" value="MFS"/>
</dbReference>
<evidence type="ECO:0000256" key="2">
    <source>
        <dbReference type="SAM" id="MobiDB-lite"/>
    </source>
</evidence>
<keyword evidence="6" id="KW-1185">Reference proteome</keyword>
<feature type="transmembrane region" description="Helical" evidence="3">
    <location>
        <begin position="89"/>
        <end position="107"/>
    </location>
</feature>
<feature type="transmembrane region" description="Helical" evidence="3">
    <location>
        <begin position="381"/>
        <end position="397"/>
    </location>
</feature>
<dbReference type="InterPro" id="IPR020846">
    <property type="entry name" value="MFS_dom"/>
</dbReference>
<feature type="compositionally biased region" description="Basic and acidic residues" evidence="2">
    <location>
        <begin position="240"/>
        <end position="256"/>
    </location>
</feature>
<proteinExistence type="predicted"/>
<feature type="compositionally biased region" description="Low complexity" evidence="2">
    <location>
        <begin position="225"/>
        <end position="239"/>
    </location>
</feature>
<comment type="subcellular location">
    <subcellularLocation>
        <location evidence="1">Membrane</location>
        <topology evidence="1">Multi-pass membrane protein</topology>
    </subcellularLocation>
</comment>
<comment type="caution">
    <text evidence="5">The sequence shown here is derived from an EMBL/GenBank/DDBJ whole genome shotgun (WGS) entry which is preliminary data.</text>
</comment>
<name>A0A9Q1H4Q9_HOLLE</name>
<feature type="transmembrane region" description="Helical" evidence="3">
    <location>
        <begin position="409"/>
        <end position="430"/>
    </location>
</feature>
<dbReference type="PANTHER" id="PTHR11360">
    <property type="entry name" value="MONOCARBOXYLATE TRANSPORTER"/>
    <property type="match status" value="1"/>
</dbReference>
<dbReference type="AlphaFoldDB" id="A0A9Q1H4Q9"/>
<accession>A0A9Q1H4Q9</accession>
<organism evidence="5 6">
    <name type="scientific">Holothuria leucospilota</name>
    <name type="common">Black long sea cucumber</name>
    <name type="synonym">Mertensiothuria leucospilota</name>
    <dbReference type="NCBI Taxonomy" id="206669"/>
    <lineage>
        <taxon>Eukaryota</taxon>
        <taxon>Metazoa</taxon>
        <taxon>Echinodermata</taxon>
        <taxon>Eleutherozoa</taxon>
        <taxon>Echinozoa</taxon>
        <taxon>Holothuroidea</taxon>
        <taxon>Aspidochirotacea</taxon>
        <taxon>Aspidochirotida</taxon>
        <taxon>Holothuriidae</taxon>
        <taxon>Holothuria</taxon>
    </lineage>
</organism>
<dbReference type="SUPFAM" id="SSF103473">
    <property type="entry name" value="MFS general substrate transporter"/>
    <property type="match status" value="1"/>
</dbReference>
<evidence type="ECO:0000313" key="6">
    <source>
        <dbReference type="Proteomes" id="UP001152320"/>
    </source>
</evidence>
<keyword evidence="3" id="KW-0812">Transmembrane</keyword>
<feature type="compositionally biased region" description="Polar residues" evidence="2">
    <location>
        <begin position="257"/>
        <end position="266"/>
    </location>
</feature>
<evidence type="ECO:0000256" key="3">
    <source>
        <dbReference type="SAM" id="Phobius"/>
    </source>
</evidence>
<feature type="transmembrane region" description="Helical" evidence="3">
    <location>
        <begin position="502"/>
        <end position="523"/>
    </location>
</feature>
<evidence type="ECO:0000256" key="1">
    <source>
        <dbReference type="ARBA" id="ARBA00004141"/>
    </source>
</evidence>
<feature type="transmembrane region" description="Helical" evidence="3">
    <location>
        <begin position="436"/>
        <end position="459"/>
    </location>
</feature>
<feature type="transmembrane region" description="Helical" evidence="3">
    <location>
        <begin position="113"/>
        <end position="136"/>
    </location>
</feature>
<keyword evidence="3" id="KW-0472">Membrane</keyword>
<dbReference type="OrthoDB" id="6499973at2759"/>
<evidence type="ECO:0000313" key="5">
    <source>
        <dbReference type="EMBL" id="KAJ8032818.1"/>
    </source>
</evidence>
<feature type="domain" description="Major facilitator superfamily (MFS) profile" evidence="4">
    <location>
        <begin position="22"/>
        <end position="525"/>
    </location>
</feature>
<dbReference type="PANTHER" id="PTHR11360:SF172">
    <property type="entry name" value="MAJOR FACILITATOR SUPERFAMILY (MFS) PROFILE DOMAIN-CONTAINING PROTEIN"/>
    <property type="match status" value="1"/>
</dbReference>
<protein>
    <submittedName>
        <fullName evidence="5">Monocarboxylate transporter 9</fullName>
    </submittedName>
</protein>
<feature type="region of interest" description="Disordered" evidence="2">
    <location>
        <begin position="198"/>
        <end position="281"/>
    </location>
</feature>
<dbReference type="InterPro" id="IPR050327">
    <property type="entry name" value="Proton-linked_MCT"/>
</dbReference>
<dbReference type="GO" id="GO:0016020">
    <property type="term" value="C:membrane"/>
    <property type="evidence" value="ECO:0007669"/>
    <property type="project" value="UniProtKB-SubCell"/>
</dbReference>
<feature type="transmembrane region" description="Helical" evidence="3">
    <location>
        <begin position="471"/>
        <end position="490"/>
    </location>
</feature>
<dbReference type="PROSITE" id="PS50850">
    <property type="entry name" value="MFS"/>
    <property type="match status" value="1"/>
</dbReference>
<gene>
    <name evidence="5" type="ORF">HOLleu_22875</name>
</gene>
<dbReference type="GO" id="GO:0008028">
    <property type="term" value="F:monocarboxylic acid transmembrane transporter activity"/>
    <property type="evidence" value="ECO:0007669"/>
    <property type="project" value="TreeGrafter"/>
</dbReference>
<dbReference type="Gene3D" id="1.20.1250.20">
    <property type="entry name" value="MFS general substrate transporter like domains"/>
    <property type="match status" value="2"/>
</dbReference>
<evidence type="ECO:0000259" key="4">
    <source>
        <dbReference type="PROSITE" id="PS50850"/>
    </source>
</evidence>
<dbReference type="Proteomes" id="UP001152320">
    <property type="component" value="Chromosome 11"/>
</dbReference>